<name>A0ABP6V187_9PSEU</name>
<protein>
    <submittedName>
        <fullName evidence="2">Uncharacterized protein</fullName>
    </submittedName>
</protein>
<organism evidence="2 3">
    <name type="scientific">Amycolatopsis ultiminotia</name>
    <dbReference type="NCBI Taxonomy" id="543629"/>
    <lineage>
        <taxon>Bacteria</taxon>
        <taxon>Bacillati</taxon>
        <taxon>Actinomycetota</taxon>
        <taxon>Actinomycetes</taxon>
        <taxon>Pseudonocardiales</taxon>
        <taxon>Pseudonocardiaceae</taxon>
        <taxon>Amycolatopsis</taxon>
    </lineage>
</organism>
<comment type="caution">
    <text evidence="2">The sequence shown here is derived from an EMBL/GenBank/DDBJ whole genome shotgun (WGS) entry which is preliminary data.</text>
</comment>
<feature type="region of interest" description="Disordered" evidence="1">
    <location>
        <begin position="73"/>
        <end position="122"/>
    </location>
</feature>
<proteinExistence type="predicted"/>
<accession>A0ABP6V187</accession>
<dbReference type="EMBL" id="BAAAZN010000001">
    <property type="protein sequence ID" value="GAA3526908.1"/>
    <property type="molecule type" value="Genomic_DNA"/>
</dbReference>
<dbReference type="Proteomes" id="UP001500689">
    <property type="component" value="Unassembled WGS sequence"/>
</dbReference>
<gene>
    <name evidence="2" type="ORF">GCM10022222_07370</name>
</gene>
<reference evidence="3" key="1">
    <citation type="journal article" date="2019" name="Int. J. Syst. Evol. Microbiol.">
        <title>The Global Catalogue of Microorganisms (GCM) 10K type strain sequencing project: providing services to taxonomists for standard genome sequencing and annotation.</title>
        <authorList>
            <consortium name="The Broad Institute Genomics Platform"/>
            <consortium name="The Broad Institute Genome Sequencing Center for Infectious Disease"/>
            <person name="Wu L."/>
            <person name="Ma J."/>
        </authorList>
    </citation>
    <scope>NUCLEOTIDE SEQUENCE [LARGE SCALE GENOMIC DNA]</scope>
    <source>
        <strain evidence="3">JCM 16898</strain>
    </source>
</reference>
<evidence type="ECO:0000313" key="3">
    <source>
        <dbReference type="Proteomes" id="UP001500689"/>
    </source>
</evidence>
<sequence length="122" mass="12756">MGVAARSAHLRNGFFVPDDGYEYVLNPAAASVAAAAPGPGRFSVDRVLGWNRRPDGRRGAALALGLGRQRPLLSSRHSGVARSRRRCRTGKTPGMPDEGSCAGNGAPAPVPGSRRATQIEPL</sequence>
<keyword evidence="3" id="KW-1185">Reference proteome</keyword>
<evidence type="ECO:0000256" key="1">
    <source>
        <dbReference type="SAM" id="MobiDB-lite"/>
    </source>
</evidence>
<evidence type="ECO:0000313" key="2">
    <source>
        <dbReference type="EMBL" id="GAA3526908.1"/>
    </source>
</evidence>